<dbReference type="OrthoDB" id="10482617at2759"/>
<reference evidence="2 3" key="1">
    <citation type="journal article" date="2021" name="Plant Biotechnol. J.">
        <title>Multi-omics assisted identification of the key and species-specific regulatory components of drought-tolerant mechanisms in Gossypium stocksii.</title>
        <authorList>
            <person name="Yu D."/>
            <person name="Ke L."/>
            <person name="Zhang D."/>
            <person name="Wu Y."/>
            <person name="Sun Y."/>
            <person name="Mei J."/>
            <person name="Sun J."/>
            <person name="Sun Y."/>
        </authorList>
    </citation>
    <scope>NUCLEOTIDE SEQUENCE [LARGE SCALE GENOMIC DNA]</scope>
    <source>
        <strain evidence="3">cv. E1</strain>
        <tissue evidence="2">Leaf</tissue>
    </source>
</reference>
<dbReference type="Proteomes" id="UP000828251">
    <property type="component" value="Unassembled WGS sequence"/>
</dbReference>
<comment type="caution">
    <text evidence="2">The sequence shown here is derived from an EMBL/GenBank/DDBJ whole genome shotgun (WGS) entry which is preliminary data.</text>
</comment>
<dbReference type="AlphaFoldDB" id="A0A9D3ZGU9"/>
<evidence type="ECO:0000256" key="1">
    <source>
        <dbReference type="SAM" id="MobiDB-lite"/>
    </source>
</evidence>
<feature type="compositionally biased region" description="Pro residues" evidence="1">
    <location>
        <begin position="61"/>
        <end position="71"/>
    </location>
</feature>
<organism evidence="2 3">
    <name type="scientific">Gossypium stocksii</name>
    <dbReference type="NCBI Taxonomy" id="47602"/>
    <lineage>
        <taxon>Eukaryota</taxon>
        <taxon>Viridiplantae</taxon>
        <taxon>Streptophyta</taxon>
        <taxon>Embryophyta</taxon>
        <taxon>Tracheophyta</taxon>
        <taxon>Spermatophyta</taxon>
        <taxon>Magnoliopsida</taxon>
        <taxon>eudicotyledons</taxon>
        <taxon>Gunneridae</taxon>
        <taxon>Pentapetalae</taxon>
        <taxon>rosids</taxon>
        <taxon>malvids</taxon>
        <taxon>Malvales</taxon>
        <taxon>Malvaceae</taxon>
        <taxon>Malvoideae</taxon>
        <taxon>Gossypium</taxon>
    </lineage>
</organism>
<dbReference type="EMBL" id="JAIQCV010000013">
    <property type="protein sequence ID" value="KAH1033035.1"/>
    <property type="molecule type" value="Genomic_DNA"/>
</dbReference>
<keyword evidence="3" id="KW-1185">Reference proteome</keyword>
<feature type="non-terminal residue" evidence="2">
    <location>
        <position position="1"/>
    </location>
</feature>
<feature type="region of interest" description="Disordered" evidence="1">
    <location>
        <begin position="40"/>
        <end position="71"/>
    </location>
</feature>
<accession>A0A9D3ZGU9</accession>
<evidence type="ECO:0000313" key="3">
    <source>
        <dbReference type="Proteomes" id="UP000828251"/>
    </source>
</evidence>
<sequence>SHAAISSNHPWLPFQASDAGVVGEATEDFPGSFKYGMLAKRGKTPPSPPSPIINPFVHQLPEPPPAAPPST</sequence>
<proteinExistence type="predicted"/>
<gene>
    <name evidence="2" type="ORF">J1N35_045209</name>
</gene>
<name>A0A9D3ZGU9_9ROSI</name>
<protein>
    <submittedName>
        <fullName evidence="2">Uncharacterized protein</fullName>
    </submittedName>
</protein>
<evidence type="ECO:0000313" key="2">
    <source>
        <dbReference type="EMBL" id="KAH1033035.1"/>
    </source>
</evidence>